<keyword evidence="2" id="KW-1185">Reference proteome</keyword>
<organism evidence="1 2">
    <name type="scientific">Penicillium steckii</name>
    <dbReference type="NCBI Taxonomy" id="303698"/>
    <lineage>
        <taxon>Eukaryota</taxon>
        <taxon>Fungi</taxon>
        <taxon>Dikarya</taxon>
        <taxon>Ascomycota</taxon>
        <taxon>Pezizomycotina</taxon>
        <taxon>Eurotiomycetes</taxon>
        <taxon>Eurotiomycetidae</taxon>
        <taxon>Eurotiales</taxon>
        <taxon>Aspergillaceae</taxon>
        <taxon>Penicillium</taxon>
    </lineage>
</organism>
<dbReference type="AlphaFoldDB" id="A0A1V6TJU5"/>
<dbReference type="Proteomes" id="UP000191285">
    <property type="component" value="Unassembled WGS sequence"/>
</dbReference>
<evidence type="ECO:0000313" key="2">
    <source>
        <dbReference type="Proteomes" id="UP000191285"/>
    </source>
</evidence>
<dbReference type="EMBL" id="MLKD01000005">
    <property type="protein sequence ID" value="OQE26597.1"/>
    <property type="molecule type" value="Genomic_DNA"/>
</dbReference>
<gene>
    <name evidence="1" type="ORF">PENSTE_c005G04102</name>
</gene>
<name>A0A1V6TJU5_9EURO</name>
<evidence type="ECO:0000313" key="1">
    <source>
        <dbReference type="EMBL" id="OQE26597.1"/>
    </source>
</evidence>
<dbReference type="OrthoDB" id="4501419at2759"/>
<dbReference type="STRING" id="303698.A0A1V6TJU5"/>
<accession>A0A1V6TJU5</accession>
<sequence length="257" mass="29958">MFDRLQESVSVGDLIMVFPSRVGIQAADIWVVRECPGEEDHRPRTDAIMVSMGRYSRHVAFSEGRWTLDGPDAYFVPDPDEDPNSIRTKSLKTVLEPLARTYSQYPYVTVEVNPHGKHILRDYFLGQCPLCRNDIWNAEDSQDFWLHFQIEDIDWCPADQACPVCMGYDFALEDVGYLTRLADLRDTIDQGRNPQKLSEKEFEACKKKFLSLVRERYTQQNNRKLEMGLALWDVNDRVVRFRKLYIEGKESVFSDEE</sequence>
<protein>
    <submittedName>
        <fullName evidence="1">Uncharacterized protein</fullName>
    </submittedName>
</protein>
<comment type="caution">
    <text evidence="1">The sequence shown here is derived from an EMBL/GenBank/DDBJ whole genome shotgun (WGS) entry which is preliminary data.</text>
</comment>
<reference evidence="2" key="1">
    <citation type="journal article" date="2017" name="Nat. Microbiol.">
        <title>Global analysis of biosynthetic gene clusters reveals vast potential of secondary metabolite production in Penicillium species.</title>
        <authorList>
            <person name="Nielsen J.C."/>
            <person name="Grijseels S."/>
            <person name="Prigent S."/>
            <person name="Ji B."/>
            <person name="Dainat J."/>
            <person name="Nielsen K.F."/>
            <person name="Frisvad J.C."/>
            <person name="Workman M."/>
            <person name="Nielsen J."/>
        </authorList>
    </citation>
    <scope>NUCLEOTIDE SEQUENCE [LARGE SCALE GENOMIC DNA]</scope>
    <source>
        <strain evidence="2">IBT 24891</strain>
    </source>
</reference>
<proteinExistence type="predicted"/>